<dbReference type="Gene3D" id="2.60.40.10">
    <property type="entry name" value="Immunoglobulins"/>
    <property type="match status" value="1"/>
</dbReference>
<evidence type="ECO:0000259" key="1">
    <source>
        <dbReference type="Pfam" id="PF17789"/>
    </source>
</evidence>
<organism evidence="2 3">
    <name type="scientific">Coregonus suidteri</name>
    <dbReference type="NCBI Taxonomy" id="861788"/>
    <lineage>
        <taxon>Eukaryota</taxon>
        <taxon>Metazoa</taxon>
        <taxon>Chordata</taxon>
        <taxon>Craniata</taxon>
        <taxon>Vertebrata</taxon>
        <taxon>Euteleostomi</taxon>
        <taxon>Actinopterygii</taxon>
        <taxon>Neopterygii</taxon>
        <taxon>Teleostei</taxon>
        <taxon>Protacanthopterygii</taxon>
        <taxon>Salmoniformes</taxon>
        <taxon>Salmonidae</taxon>
        <taxon>Coregoninae</taxon>
        <taxon>Coregonus</taxon>
    </lineage>
</organism>
<evidence type="ECO:0000313" key="3">
    <source>
        <dbReference type="Proteomes" id="UP001356427"/>
    </source>
</evidence>
<keyword evidence="3" id="KW-1185">Reference proteome</keyword>
<accession>A0AAN8ML70</accession>
<sequence length="120" mass="13283">MVEAEKRGIQIVTSPYTILFKRMPKYFKPGMPFDVSVYVTNPDNSPASGVEIEVTPDNEIGVTRANGFAKVTLNTVASAKELPITVKTKDPAIKHTRQAEATMKVLPIQDFHRELPPCRG</sequence>
<dbReference type="Pfam" id="PF17789">
    <property type="entry name" value="MG4"/>
    <property type="match status" value="1"/>
</dbReference>
<dbReference type="EMBL" id="JAGTTL010000002">
    <property type="protein sequence ID" value="KAK6326125.1"/>
    <property type="molecule type" value="Genomic_DNA"/>
</dbReference>
<reference evidence="2 3" key="1">
    <citation type="submission" date="2021-04" db="EMBL/GenBank/DDBJ databases">
        <authorList>
            <person name="De Guttry C."/>
            <person name="Zahm M."/>
            <person name="Klopp C."/>
            <person name="Cabau C."/>
            <person name="Louis A."/>
            <person name="Berthelot C."/>
            <person name="Parey E."/>
            <person name="Roest Crollius H."/>
            <person name="Montfort J."/>
            <person name="Robinson-Rechavi M."/>
            <person name="Bucao C."/>
            <person name="Bouchez O."/>
            <person name="Gislard M."/>
            <person name="Lluch J."/>
            <person name="Milhes M."/>
            <person name="Lampietro C."/>
            <person name="Lopez Roques C."/>
            <person name="Donnadieu C."/>
            <person name="Braasch I."/>
            <person name="Desvignes T."/>
            <person name="Postlethwait J."/>
            <person name="Bobe J."/>
            <person name="Wedekind C."/>
            <person name="Guiguen Y."/>
        </authorList>
    </citation>
    <scope>NUCLEOTIDE SEQUENCE [LARGE SCALE GENOMIC DNA]</scope>
    <source>
        <strain evidence="2">Cs_M1</strain>
        <tissue evidence="2">Blood</tissue>
    </source>
</reference>
<dbReference type="PANTHER" id="PTHR11412:SF81">
    <property type="entry name" value="COMPLEMENT C3"/>
    <property type="match status" value="1"/>
</dbReference>
<dbReference type="Proteomes" id="UP001356427">
    <property type="component" value="Unassembled WGS sequence"/>
</dbReference>
<dbReference type="InterPro" id="IPR050473">
    <property type="entry name" value="A2M/Complement_sys"/>
</dbReference>
<dbReference type="InterPro" id="IPR013783">
    <property type="entry name" value="Ig-like_fold"/>
</dbReference>
<dbReference type="AlphaFoldDB" id="A0AAN8ML70"/>
<gene>
    <name evidence="2" type="ORF">J4Q44_G00017700</name>
</gene>
<feature type="domain" description="Macroglobulin" evidence="1">
    <location>
        <begin position="18"/>
        <end position="105"/>
    </location>
</feature>
<proteinExistence type="predicted"/>
<protein>
    <recommendedName>
        <fullName evidence="1">Macroglobulin domain-containing protein</fullName>
    </recommendedName>
</protein>
<dbReference type="InterPro" id="IPR040839">
    <property type="entry name" value="MG4"/>
</dbReference>
<dbReference type="PANTHER" id="PTHR11412">
    <property type="entry name" value="MACROGLOBULIN / COMPLEMENT"/>
    <property type="match status" value="1"/>
</dbReference>
<name>A0AAN8ML70_9TELE</name>
<comment type="caution">
    <text evidence="2">The sequence shown here is derived from an EMBL/GenBank/DDBJ whole genome shotgun (WGS) entry which is preliminary data.</text>
</comment>
<evidence type="ECO:0000313" key="2">
    <source>
        <dbReference type="EMBL" id="KAK6326125.1"/>
    </source>
</evidence>